<dbReference type="PANTHER" id="PTHR24029">
    <property type="entry name" value="UVRABC SYSTEM PROTEIN B"/>
    <property type="match status" value="1"/>
</dbReference>
<dbReference type="Pfam" id="PF12344">
    <property type="entry name" value="UvrB"/>
    <property type="match status" value="1"/>
</dbReference>
<dbReference type="EMBL" id="BSVB01000001">
    <property type="protein sequence ID" value="GMA97065.1"/>
    <property type="molecule type" value="Genomic_DNA"/>
</dbReference>
<feature type="domain" description="UvrB YAD/RRR-motif-containing" evidence="2">
    <location>
        <begin position="3"/>
        <end position="44"/>
    </location>
</feature>
<feature type="region of interest" description="Disordered" evidence="1">
    <location>
        <begin position="1"/>
        <end position="37"/>
    </location>
</feature>
<dbReference type="InterPro" id="IPR004807">
    <property type="entry name" value="UvrB"/>
</dbReference>
<sequence>MHMYADNMTDSMRNALEETDRRREKQIAYNTERGIDPQPLRKRISDITAVLAREEADTAALLAGRSTSDGSRRRSPTPNLRREGIGAGERTSSRRSSPTSTSRCCRPRGSSSSSSRPASATSSRT</sequence>
<feature type="region of interest" description="Disordered" evidence="1">
    <location>
        <begin position="60"/>
        <end position="125"/>
    </location>
</feature>
<proteinExistence type="predicted"/>
<dbReference type="InterPro" id="IPR024759">
    <property type="entry name" value="UvrB_YAD/RRR_dom"/>
</dbReference>
<reference evidence="4" key="1">
    <citation type="journal article" date="2019" name="Int. J. Syst. Evol. Microbiol.">
        <title>The Global Catalogue of Microorganisms (GCM) 10K type strain sequencing project: providing services to taxonomists for standard genome sequencing and annotation.</title>
        <authorList>
            <consortium name="The Broad Institute Genomics Platform"/>
            <consortium name="The Broad Institute Genome Sequencing Center for Infectious Disease"/>
            <person name="Wu L."/>
            <person name="Ma J."/>
        </authorList>
    </citation>
    <scope>NUCLEOTIDE SEQUENCE [LARGE SCALE GENOMIC DNA]</scope>
    <source>
        <strain evidence="4">NBRC 108894</strain>
    </source>
</reference>
<protein>
    <recommendedName>
        <fullName evidence="2">UvrB YAD/RRR-motif-containing domain-containing protein</fullName>
    </recommendedName>
</protein>
<feature type="compositionally biased region" description="Low complexity" evidence="1">
    <location>
        <begin position="94"/>
        <end position="125"/>
    </location>
</feature>
<evidence type="ECO:0000256" key="1">
    <source>
        <dbReference type="SAM" id="MobiDB-lite"/>
    </source>
</evidence>
<feature type="compositionally biased region" description="Basic and acidic residues" evidence="1">
    <location>
        <begin position="15"/>
        <end position="26"/>
    </location>
</feature>
<dbReference type="Proteomes" id="UP001157034">
    <property type="component" value="Unassembled WGS sequence"/>
</dbReference>
<comment type="caution">
    <text evidence="3">The sequence shown here is derived from an EMBL/GenBank/DDBJ whole genome shotgun (WGS) entry which is preliminary data.</text>
</comment>
<evidence type="ECO:0000259" key="2">
    <source>
        <dbReference type="Pfam" id="PF12344"/>
    </source>
</evidence>
<keyword evidence="4" id="KW-1185">Reference proteome</keyword>
<name>A0ABQ6K8N5_9MICO</name>
<dbReference type="InterPro" id="IPR027417">
    <property type="entry name" value="P-loop_NTPase"/>
</dbReference>
<evidence type="ECO:0000313" key="3">
    <source>
        <dbReference type="EMBL" id="GMA97065.1"/>
    </source>
</evidence>
<gene>
    <name evidence="3" type="ORF">GCM10025881_38890</name>
</gene>
<evidence type="ECO:0000313" key="4">
    <source>
        <dbReference type="Proteomes" id="UP001157034"/>
    </source>
</evidence>
<dbReference type="PANTHER" id="PTHR24029:SF0">
    <property type="entry name" value="UVRABC SYSTEM PROTEIN B"/>
    <property type="match status" value="1"/>
</dbReference>
<dbReference type="Gene3D" id="3.40.50.300">
    <property type="entry name" value="P-loop containing nucleotide triphosphate hydrolases"/>
    <property type="match status" value="1"/>
</dbReference>
<organism evidence="3 4">
    <name type="scientific">Pseudolysinimonas kribbensis</name>
    <dbReference type="NCBI Taxonomy" id="433641"/>
    <lineage>
        <taxon>Bacteria</taxon>
        <taxon>Bacillati</taxon>
        <taxon>Actinomycetota</taxon>
        <taxon>Actinomycetes</taxon>
        <taxon>Micrococcales</taxon>
        <taxon>Microbacteriaceae</taxon>
        <taxon>Pseudolysinimonas</taxon>
    </lineage>
</organism>
<accession>A0ABQ6K8N5</accession>